<accession>G9QJM7</accession>
<keyword evidence="3 5" id="KW-1133">Transmembrane helix</keyword>
<dbReference type="AlphaFoldDB" id="G9QJM7"/>
<dbReference type="Proteomes" id="UP000011747">
    <property type="component" value="Unassembled WGS sequence"/>
</dbReference>
<keyword evidence="2 5" id="KW-0812">Transmembrane</keyword>
<organism evidence="7 8">
    <name type="scientific">Bacillus smithii 7_3_47FAA</name>
    <dbReference type="NCBI Taxonomy" id="665952"/>
    <lineage>
        <taxon>Bacteria</taxon>
        <taxon>Bacillati</taxon>
        <taxon>Bacillota</taxon>
        <taxon>Bacilli</taxon>
        <taxon>Bacillales</taxon>
        <taxon>Bacillaceae</taxon>
        <taxon>Bacillus</taxon>
    </lineage>
</organism>
<proteinExistence type="predicted"/>
<dbReference type="Pfam" id="PF04932">
    <property type="entry name" value="Wzy_C"/>
    <property type="match status" value="1"/>
</dbReference>
<feature type="transmembrane region" description="Helical" evidence="5">
    <location>
        <begin position="143"/>
        <end position="167"/>
    </location>
</feature>
<evidence type="ECO:0000259" key="6">
    <source>
        <dbReference type="Pfam" id="PF04932"/>
    </source>
</evidence>
<name>G9QJM7_9BACI</name>
<feature type="transmembrane region" description="Helical" evidence="5">
    <location>
        <begin position="176"/>
        <end position="196"/>
    </location>
</feature>
<feature type="domain" description="O-antigen ligase-related" evidence="6">
    <location>
        <begin position="57"/>
        <end position="156"/>
    </location>
</feature>
<evidence type="ECO:0000256" key="3">
    <source>
        <dbReference type="ARBA" id="ARBA00022989"/>
    </source>
</evidence>
<evidence type="ECO:0000256" key="2">
    <source>
        <dbReference type="ARBA" id="ARBA00022692"/>
    </source>
</evidence>
<dbReference type="PANTHER" id="PTHR37422">
    <property type="entry name" value="TEICHURONIC ACID BIOSYNTHESIS PROTEIN TUAE"/>
    <property type="match status" value="1"/>
</dbReference>
<evidence type="ECO:0000313" key="8">
    <source>
        <dbReference type="Proteomes" id="UP000011747"/>
    </source>
</evidence>
<dbReference type="InterPro" id="IPR051533">
    <property type="entry name" value="WaaL-like"/>
</dbReference>
<feature type="transmembrane region" description="Helical" evidence="5">
    <location>
        <begin position="202"/>
        <end position="220"/>
    </location>
</feature>
<comment type="subcellular location">
    <subcellularLocation>
        <location evidence="1">Membrane</location>
        <topology evidence="1">Multi-pass membrane protein</topology>
    </subcellularLocation>
</comment>
<keyword evidence="4 5" id="KW-0472">Membrane</keyword>
<dbReference type="HOGENOM" id="CLU_1202865_0_0_9"/>
<dbReference type="PATRIC" id="fig|665952.3.peg.1193"/>
<gene>
    <name evidence="7" type="ORF">HMPREF1015_01910</name>
</gene>
<sequence length="230" mass="26739">MVTPFFLWFLVWSPIVYQKKEVSFCFLDEFFQCQVNMRYPKKPIKSRIIHKFFTAKVEFLILIVGFVGKNIILSRFSLISEVYSNHGINTGNSIGWRLNVWDIIFKLGLEKPFFGHGLGSSNLVVGSVYKGNFFAPHNEYLRLFYETGGIGLILFIISILVTIVYYLQHGDRKNKLFFLSCVVAYLVMMSTDNIMIYKEISIIFFALIGGILGWESYNNNSIKKNFKLRR</sequence>
<protein>
    <recommendedName>
        <fullName evidence="6">O-antigen ligase-related domain-containing protein</fullName>
    </recommendedName>
</protein>
<comment type="caution">
    <text evidence="7">The sequence shown here is derived from an EMBL/GenBank/DDBJ whole genome shotgun (WGS) entry which is preliminary data.</text>
</comment>
<evidence type="ECO:0000256" key="5">
    <source>
        <dbReference type="SAM" id="Phobius"/>
    </source>
</evidence>
<dbReference type="PANTHER" id="PTHR37422:SF13">
    <property type="entry name" value="LIPOPOLYSACCHARIDE BIOSYNTHESIS PROTEIN PA4999-RELATED"/>
    <property type="match status" value="1"/>
</dbReference>
<dbReference type="EMBL" id="ACWF01000062">
    <property type="protein sequence ID" value="EHL78625.1"/>
    <property type="molecule type" value="Genomic_DNA"/>
</dbReference>
<dbReference type="InterPro" id="IPR007016">
    <property type="entry name" value="O-antigen_ligase-rel_domated"/>
</dbReference>
<dbReference type="GO" id="GO:0016020">
    <property type="term" value="C:membrane"/>
    <property type="evidence" value="ECO:0007669"/>
    <property type="project" value="UniProtKB-SubCell"/>
</dbReference>
<evidence type="ECO:0000256" key="4">
    <source>
        <dbReference type="ARBA" id="ARBA00023136"/>
    </source>
</evidence>
<reference evidence="7 8" key="1">
    <citation type="submission" date="2011-09" db="EMBL/GenBank/DDBJ databases">
        <title>The Genome Sequence of Bacillus smithii 7_3_47FAA.</title>
        <authorList>
            <consortium name="The Broad Institute Genome Sequencing Platform"/>
            <person name="Earl A."/>
            <person name="Ward D."/>
            <person name="Feldgarden M."/>
            <person name="Gevers D."/>
            <person name="Daigneault M."/>
            <person name="Strauss J."/>
            <person name="Allen-Vercoe E."/>
            <person name="Young S.K."/>
            <person name="Zeng Q."/>
            <person name="Gargeya S."/>
            <person name="Fitzgerald M."/>
            <person name="Haas B."/>
            <person name="Abouelleil A."/>
            <person name="Alvarado L."/>
            <person name="Arachchi H.M."/>
            <person name="Berlin A."/>
            <person name="Brown A."/>
            <person name="Chapman S.B."/>
            <person name="Chen Z."/>
            <person name="Dunbar C."/>
            <person name="Freedman E."/>
            <person name="Gearin G."/>
            <person name="Goldberg J."/>
            <person name="Griggs A."/>
            <person name="Gujja S."/>
            <person name="Heiman D."/>
            <person name="Howarth C."/>
            <person name="Larson L."/>
            <person name="Lui A."/>
            <person name="MacDonald P.J.P."/>
            <person name="Montmayeur A."/>
            <person name="Murphy C."/>
            <person name="Neiman D."/>
            <person name="Pearson M."/>
            <person name="Priest M."/>
            <person name="Roberts A."/>
            <person name="Saif S."/>
            <person name="Shea T."/>
            <person name="Shenoy N."/>
            <person name="Sisk P."/>
            <person name="Stolte C."/>
            <person name="Sykes S."/>
            <person name="Wortman J."/>
            <person name="Nusbaum C."/>
            <person name="Birren B."/>
        </authorList>
    </citation>
    <scope>NUCLEOTIDE SEQUENCE [LARGE SCALE GENOMIC DNA]</scope>
    <source>
        <strain evidence="7 8">7_3_47FAA</strain>
    </source>
</reference>
<evidence type="ECO:0000313" key="7">
    <source>
        <dbReference type="EMBL" id="EHL78625.1"/>
    </source>
</evidence>
<keyword evidence="8" id="KW-1185">Reference proteome</keyword>
<evidence type="ECO:0000256" key="1">
    <source>
        <dbReference type="ARBA" id="ARBA00004141"/>
    </source>
</evidence>